<accession>A0A809S7S7</accession>
<name>A0A809S7S7_9BACT</name>
<sequence length="387" mass="42403">MICAILLASMTAVQANDMKELLGAVSSARLRAGVEKLASFPTRNTLSPTLSEAAEWLAGEYRKIPGMQVEVMKYVAPKSRRVPDDTEVVQVVATLPGTTDRRILVGGHLDSLNLRVDPKTGIAPGANDDASGTILALEAARVLSTRKWRHTMVFVGFTGEEQGLLGATALAARAKAENWQIDAVLNNDTVGSSSNLNGQSDPHRVRVFSEEAETHASRELARFIEWVVRQNMSDFSVKLVLRRDRYGRGGDHTPFANAGFPAIRFIEVHEEYTRQHTPDDLPEHMDWEYLARVTRANVAALATLANAGPQPKRVRLANDQSHHATLLWDAEPGVSYRVFWRDTASATWNGSKEAGEASRFTLENINKDDHFFAVGSEGGVPVPLGSP</sequence>
<dbReference type="GO" id="GO:0008235">
    <property type="term" value="F:metalloexopeptidase activity"/>
    <property type="evidence" value="ECO:0007669"/>
    <property type="project" value="InterPro"/>
</dbReference>
<dbReference type="AlphaFoldDB" id="A0A809S7S7"/>
<evidence type="ECO:0000259" key="1">
    <source>
        <dbReference type="Pfam" id="PF04389"/>
    </source>
</evidence>
<dbReference type="SUPFAM" id="SSF53187">
    <property type="entry name" value="Zn-dependent exopeptidases"/>
    <property type="match status" value="1"/>
</dbReference>
<dbReference type="Gene3D" id="3.40.630.10">
    <property type="entry name" value="Zn peptidases"/>
    <property type="match status" value="1"/>
</dbReference>
<dbReference type="InterPro" id="IPR007484">
    <property type="entry name" value="Peptidase_M28"/>
</dbReference>
<gene>
    <name evidence="2" type="ORF">NPRO_00660</name>
</gene>
<dbReference type="GO" id="GO:0006508">
    <property type="term" value="P:proteolysis"/>
    <property type="evidence" value="ECO:0007669"/>
    <property type="project" value="InterPro"/>
</dbReference>
<proteinExistence type="predicted"/>
<dbReference type="InterPro" id="IPR045175">
    <property type="entry name" value="M28_fam"/>
</dbReference>
<feature type="domain" description="Peptidase M28" evidence="1">
    <location>
        <begin position="91"/>
        <end position="298"/>
    </location>
</feature>
<evidence type="ECO:0000313" key="2">
    <source>
        <dbReference type="EMBL" id="BBO22471.1"/>
    </source>
</evidence>
<reference evidence="2" key="1">
    <citation type="journal article" name="DNA Res.">
        <title>The physiological potential of anammox bacteria as revealed by their core genome structure.</title>
        <authorList>
            <person name="Okubo T."/>
            <person name="Toyoda A."/>
            <person name="Fukuhara K."/>
            <person name="Uchiyama I."/>
            <person name="Harigaya Y."/>
            <person name="Kuroiwa M."/>
            <person name="Suzuki T."/>
            <person name="Murakami Y."/>
            <person name="Suwa Y."/>
            <person name="Takami H."/>
        </authorList>
    </citation>
    <scope>NUCLEOTIDE SEQUENCE</scope>
    <source>
        <strain evidence="2">317325-2</strain>
    </source>
</reference>
<dbReference type="PANTHER" id="PTHR12147:SF26">
    <property type="entry name" value="PEPTIDASE M28 DOMAIN-CONTAINING PROTEIN"/>
    <property type="match status" value="1"/>
</dbReference>
<organism evidence="2 3">
    <name type="scientific">Candidatus Nitrosymbiomonas proteolyticus</name>
    <dbReference type="NCBI Taxonomy" id="2608984"/>
    <lineage>
        <taxon>Bacteria</taxon>
        <taxon>Bacillati</taxon>
        <taxon>Armatimonadota</taxon>
        <taxon>Armatimonadota incertae sedis</taxon>
        <taxon>Candidatus Nitrosymbiomonas</taxon>
    </lineage>
</organism>
<dbReference type="Proteomes" id="UP000662873">
    <property type="component" value="Chromosome"/>
</dbReference>
<dbReference type="EMBL" id="AP021858">
    <property type="protein sequence ID" value="BBO22471.1"/>
    <property type="molecule type" value="Genomic_DNA"/>
</dbReference>
<dbReference type="KEGG" id="npy:NPRO_00660"/>
<protein>
    <submittedName>
        <fullName evidence="2">Peptidase M28</fullName>
    </submittedName>
</protein>
<dbReference type="PANTHER" id="PTHR12147">
    <property type="entry name" value="METALLOPEPTIDASE M28 FAMILY MEMBER"/>
    <property type="match status" value="1"/>
</dbReference>
<evidence type="ECO:0000313" key="3">
    <source>
        <dbReference type="Proteomes" id="UP000662873"/>
    </source>
</evidence>
<dbReference type="Pfam" id="PF04389">
    <property type="entry name" value="Peptidase_M28"/>
    <property type="match status" value="1"/>
</dbReference>